<reference evidence="2" key="1">
    <citation type="submission" date="2017-07" db="EMBL/GenBank/DDBJ databases">
        <authorList>
            <person name="Mikheyev A."/>
            <person name="Grau M."/>
        </authorList>
    </citation>
    <scope>NUCLEOTIDE SEQUENCE</scope>
    <source>
        <tissue evidence="2">Venom_gland</tissue>
    </source>
</reference>
<evidence type="ECO:0000256" key="1">
    <source>
        <dbReference type="SAM" id="Phobius"/>
    </source>
</evidence>
<evidence type="ECO:0000313" key="2">
    <source>
        <dbReference type="EMBL" id="LAA36711.1"/>
    </source>
</evidence>
<name>A0A2D4EN84_MICCO</name>
<organism evidence="2">
    <name type="scientific">Micrurus corallinus</name>
    <name type="common">Brazilian coral snake</name>
    <dbReference type="NCBI Taxonomy" id="54390"/>
    <lineage>
        <taxon>Eukaryota</taxon>
        <taxon>Metazoa</taxon>
        <taxon>Chordata</taxon>
        <taxon>Craniata</taxon>
        <taxon>Vertebrata</taxon>
        <taxon>Euteleostomi</taxon>
        <taxon>Lepidosauria</taxon>
        <taxon>Squamata</taxon>
        <taxon>Bifurcata</taxon>
        <taxon>Unidentata</taxon>
        <taxon>Episquamata</taxon>
        <taxon>Toxicofera</taxon>
        <taxon>Serpentes</taxon>
        <taxon>Colubroidea</taxon>
        <taxon>Elapidae</taxon>
        <taxon>Elapinae</taxon>
        <taxon>Micrurus</taxon>
    </lineage>
</organism>
<feature type="transmembrane region" description="Helical" evidence="1">
    <location>
        <begin position="28"/>
        <end position="47"/>
    </location>
</feature>
<protein>
    <submittedName>
        <fullName evidence="2">Uncharacterized protein</fullName>
    </submittedName>
</protein>
<sequence>MSPFATGNLGSVAVVSQGLAVEDASKTFFFFVAFLGTPLFLTNCFLYSSGEREPVRFLLHEICSPYLNKNRSEKENFPPLQIKNPKANKPKFSCPKFIIYI</sequence>
<keyword evidence="1" id="KW-0472">Membrane</keyword>
<accession>A0A2D4EN84</accession>
<proteinExistence type="predicted"/>
<keyword evidence="1" id="KW-0812">Transmembrane</keyword>
<dbReference type="EMBL" id="IACJ01001662">
    <property type="protein sequence ID" value="LAA36711.1"/>
    <property type="molecule type" value="Transcribed_RNA"/>
</dbReference>
<reference evidence="2" key="2">
    <citation type="submission" date="2017-11" db="EMBL/GenBank/DDBJ databases">
        <title>Coralsnake Venomics: Analyses of Venom Gland Transcriptomes and Proteomes of Six Brazilian Taxa.</title>
        <authorList>
            <person name="Aird S.D."/>
            <person name="Jorge da Silva N."/>
            <person name="Qiu L."/>
            <person name="Villar-Briones A."/>
            <person name="Aparecida-Saddi V."/>
            <person name="Campos-Telles M.P."/>
            <person name="Grau M."/>
            <person name="Mikheyev A.S."/>
        </authorList>
    </citation>
    <scope>NUCLEOTIDE SEQUENCE</scope>
    <source>
        <tissue evidence="2">Venom_gland</tissue>
    </source>
</reference>
<dbReference type="AlphaFoldDB" id="A0A2D4EN84"/>
<keyword evidence="1" id="KW-1133">Transmembrane helix</keyword>